<dbReference type="Gene3D" id="2.60.120.330">
    <property type="entry name" value="B-lactam Antibiotic, Isopenicillin N Synthase, Chain"/>
    <property type="match status" value="1"/>
</dbReference>
<accession>A0AAW2LT62</accession>
<evidence type="ECO:0000256" key="2">
    <source>
        <dbReference type="ARBA" id="ARBA00023004"/>
    </source>
</evidence>
<dbReference type="GO" id="GO:0046872">
    <property type="term" value="F:metal ion binding"/>
    <property type="evidence" value="ECO:0007669"/>
    <property type="project" value="UniProtKB-KW"/>
</dbReference>
<feature type="domain" description="Fe2OG dioxygenase" evidence="3">
    <location>
        <begin position="36"/>
        <end position="141"/>
    </location>
</feature>
<gene>
    <name evidence="4" type="ORF">Scaly_2466300</name>
</gene>
<reference evidence="4" key="2">
    <citation type="journal article" date="2024" name="Plant">
        <title>Genomic evolution and insights into agronomic trait innovations of Sesamum species.</title>
        <authorList>
            <person name="Miao H."/>
            <person name="Wang L."/>
            <person name="Qu L."/>
            <person name="Liu H."/>
            <person name="Sun Y."/>
            <person name="Le M."/>
            <person name="Wang Q."/>
            <person name="Wei S."/>
            <person name="Zheng Y."/>
            <person name="Lin W."/>
            <person name="Duan Y."/>
            <person name="Cao H."/>
            <person name="Xiong S."/>
            <person name="Wang X."/>
            <person name="Wei L."/>
            <person name="Li C."/>
            <person name="Ma Q."/>
            <person name="Ju M."/>
            <person name="Zhao R."/>
            <person name="Li G."/>
            <person name="Mu C."/>
            <person name="Tian Q."/>
            <person name="Mei H."/>
            <person name="Zhang T."/>
            <person name="Gao T."/>
            <person name="Zhang H."/>
        </authorList>
    </citation>
    <scope>NUCLEOTIDE SEQUENCE</scope>
    <source>
        <strain evidence="4">KEN8</strain>
    </source>
</reference>
<reference evidence="4" key="1">
    <citation type="submission" date="2020-06" db="EMBL/GenBank/DDBJ databases">
        <authorList>
            <person name="Li T."/>
            <person name="Hu X."/>
            <person name="Zhang T."/>
            <person name="Song X."/>
            <person name="Zhang H."/>
            <person name="Dai N."/>
            <person name="Sheng W."/>
            <person name="Hou X."/>
            <person name="Wei L."/>
        </authorList>
    </citation>
    <scope>NUCLEOTIDE SEQUENCE</scope>
    <source>
        <strain evidence="4">KEN8</strain>
        <tissue evidence="4">Leaf</tissue>
    </source>
</reference>
<name>A0AAW2LT62_9LAMI</name>
<dbReference type="SUPFAM" id="SSF51197">
    <property type="entry name" value="Clavaminate synthase-like"/>
    <property type="match status" value="1"/>
</dbReference>
<organism evidence="4">
    <name type="scientific">Sesamum calycinum</name>
    <dbReference type="NCBI Taxonomy" id="2727403"/>
    <lineage>
        <taxon>Eukaryota</taxon>
        <taxon>Viridiplantae</taxon>
        <taxon>Streptophyta</taxon>
        <taxon>Embryophyta</taxon>
        <taxon>Tracheophyta</taxon>
        <taxon>Spermatophyta</taxon>
        <taxon>Magnoliopsida</taxon>
        <taxon>eudicotyledons</taxon>
        <taxon>Gunneridae</taxon>
        <taxon>Pentapetalae</taxon>
        <taxon>asterids</taxon>
        <taxon>lamiids</taxon>
        <taxon>Lamiales</taxon>
        <taxon>Pedaliaceae</taxon>
        <taxon>Sesamum</taxon>
    </lineage>
</organism>
<keyword evidence="4" id="KW-0560">Oxidoreductase</keyword>
<sequence length="160" mass="17600">MGEYVVAVQELAVKIVGVITESLGLGPSYLSSKLDDGMQVMAVNCYPQCPQPELALGLPPHSDYSCLTVVLQDMPGLQILDSRDKSWKAVPMIPGALQVNVGDQLEVLSNGSTKVLSTREMVEEDHPNGYRESSFRDFLNYIAKNDLAEGRNFLNTLKIR</sequence>
<comment type="caution">
    <text evidence="4">The sequence shown here is derived from an EMBL/GenBank/DDBJ whole genome shotgun (WGS) entry which is preliminary data.</text>
</comment>
<protein>
    <submittedName>
        <fullName evidence="4">2-oxoglutarate-dependent dioxygenase SLC1</fullName>
    </submittedName>
</protein>
<evidence type="ECO:0000313" key="4">
    <source>
        <dbReference type="EMBL" id="KAL0321699.1"/>
    </source>
</evidence>
<proteinExistence type="predicted"/>
<dbReference type="AlphaFoldDB" id="A0AAW2LT62"/>
<dbReference type="InterPro" id="IPR027443">
    <property type="entry name" value="IPNS-like_sf"/>
</dbReference>
<keyword evidence="2" id="KW-0408">Iron</keyword>
<dbReference type="InterPro" id="IPR005123">
    <property type="entry name" value="Oxoglu/Fe-dep_dioxygenase_dom"/>
</dbReference>
<keyword evidence="1" id="KW-0479">Metal-binding</keyword>
<dbReference type="InterPro" id="IPR050295">
    <property type="entry name" value="Plant_2OG-oxidoreductases"/>
</dbReference>
<keyword evidence="4" id="KW-0223">Dioxygenase</keyword>
<dbReference type="EMBL" id="JACGWM010000016">
    <property type="protein sequence ID" value="KAL0321699.1"/>
    <property type="molecule type" value="Genomic_DNA"/>
</dbReference>
<dbReference type="PROSITE" id="PS51471">
    <property type="entry name" value="FE2OG_OXY"/>
    <property type="match status" value="1"/>
</dbReference>
<dbReference type="InterPro" id="IPR044861">
    <property type="entry name" value="IPNS-like_FE2OG_OXY"/>
</dbReference>
<dbReference type="GO" id="GO:0051213">
    <property type="term" value="F:dioxygenase activity"/>
    <property type="evidence" value="ECO:0007669"/>
    <property type="project" value="UniProtKB-KW"/>
</dbReference>
<evidence type="ECO:0000256" key="1">
    <source>
        <dbReference type="ARBA" id="ARBA00022723"/>
    </source>
</evidence>
<evidence type="ECO:0000259" key="3">
    <source>
        <dbReference type="PROSITE" id="PS51471"/>
    </source>
</evidence>
<dbReference type="PANTHER" id="PTHR47991">
    <property type="entry name" value="OXOGLUTARATE/IRON-DEPENDENT DIOXYGENASE"/>
    <property type="match status" value="1"/>
</dbReference>
<dbReference type="Pfam" id="PF03171">
    <property type="entry name" value="2OG-FeII_Oxy"/>
    <property type="match status" value="1"/>
</dbReference>